<dbReference type="GO" id="GO:0005694">
    <property type="term" value="C:chromosome"/>
    <property type="evidence" value="ECO:0007669"/>
    <property type="project" value="TreeGrafter"/>
</dbReference>
<dbReference type="PANTHER" id="PTHR33375:SF1">
    <property type="entry name" value="CHROMOSOME-PARTITIONING PROTEIN PARB-RELATED"/>
    <property type="match status" value="1"/>
</dbReference>
<keyword evidence="2" id="KW-0159">Chromosome partition</keyword>
<dbReference type="SMART" id="SM00470">
    <property type="entry name" value="ParB"/>
    <property type="match status" value="1"/>
</dbReference>
<reference evidence="6 7" key="1">
    <citation type="journal article" date="2018" name="Microbiome">
        <title>Fine metagenomic profile of the Mediterranean stratified and mixed water columns revealed by assembly and recruitment.</title>
        <authorList>
            <person name="Haro-Moreno J.M."/>
            <person name="Lopez-Perez M."/>
            <person name="De La Torre J.R."/>
            <person name="Picazo A."/>
            <person name="Camacho A."/>
            <person name="Rodriguez-Valera F."/>
        </authorList>
    </citation>
    <scope>NUCLEOTIDE SEQUENCE [LARGE SCALE GENOMIC DNA]</scope>
    <source>
        <strain evidence="6">MED-G57</strain>
    </source>
</reference>
<comment type="similarity">
    <text evidence="1">Belongs to the ParB family.</text>
</comment>
<dbReference type="FunFam" id="1.10.10.2830:FF:000001">
    <property type="entry name" value="Chromosome partitioning protein ParB"/>
    <property type="match status" value="1"/>
</dbReference>
<dbReference type="Pfam" id="PF23552">
    <property type="entry name" value="ParB_C"/>
    <property type="match status" value="1"/>
</dbReference>
<dbReference type="InterPro" id="IPR003115">
    <property type="entry name" value="ParB_N"/>
</dbReference>
<dbReference type="InterPro" id="IPR041468">
    <property type="entry name" value="HTH_ParB/Spo0J"/>
</dbReference>
<dbReference type="InterPro" id="IPR004437">
    <property type="entry name" value="ParB/RepB/Spo0J"/>
</dbReference>
<dbReference type="InterPro" id="IPR050336">
    <property type="entry name" value="Chromosome_partition/occlusion"/>
</dbReference>
<dbReference type="CDD" id="cd16393">
    <property type="entry name" value="SPO0J_N"/>
    <property type="match status" value="1"/>
</dbReference>
<dbReference type="InterPro" id="IPR057240">
    <property type="entry name" value="ParB_dimer_C"/>
</dbReference>
<keyword evidence="3" id="KW-0238">DNA-binding</keyword>
<dbReference type="Pfam" id="PF02195">
    <property type="entry name" value="ParB_N"/>
    <property type="match status" value="1"/>
</dbReference>
<comment type="caution">
    <text evidence="6">The sequence shown here is derived from an EMBL/GenBank/DDBJ whole genome shotgun (WGS) entry which is preliminary data.</text>
</comment>
<evidence type="ECO:0000259" key="5">
    <source>
        <dbReference type="SMART" id="SM00470"/>
    </source>
</evidence>
<dbReference type="AlphaFoldDB" id="A0A368DN18"/>
<evidence type="ECO:0000256" key="4">
    <source>
        <dbReference type="ARBA" id="ARBA00025472"/>
    </source>
</evidence>
<sequence length="293" mass="32517">MSDEQPNITKSRLGRGLASLIGDAPKDIASDLGDNPMNIGTLPIEQIQANKQNPRSIFSEDELVDLANSIKEKGILQPIIVRQRENNESYEVIAGERRWRAAQIAQLDNVPVIIKNLTDDDALEIAIIENVQRSNLNPIDEASGYKRLLDIYNYTQDDLSRVIGKSRSYVANILRLSNLPIKVQELLSSGKLTIGHARALISSNDPEKLASIVISRGLSVRQTEDLIKSTSSPSFKKTAKSVKDPNIKNLEELITDSLGLKVEIQTKDNVAGKVLINYLDNDQLENIKKRLIS</sequence>
<proteinExistence type="inferred from homology"/>
<dbReference type="GO" id="GO:0007059">
    <property type="term" value="P:chromosome segregation"/>
    <property type="evidence" value="ECO:0007669"/>
    <property type="project" value="UniProtKB-KW"/>
</dbReference>
<dbReference type="GO" id="GO:0045881">
    <property type="term" value="P:positive regulation of sporulation resulting in formation of a cellular spore"/>
    <property type="evidence" value="ECO:0007669"/>
    <property type="project" value="TreeGrafter"/>
</dbReference>
<dbReference type="Proteomes" id="UP000253570">
    <property type="component" value="Unassembled WGS sequence"/>
</dbReference>
<comment type="function">
    <text evidence="4">Involved in chromosome partition. Localize to both poles of the predivisional cell following completion of DNA replication. Binds to the DNA origin of replication.</text>
</comment>
<dbReference type="Gene3D" id="1.10.10.2830">
    <property type="match status" value="1"/>
</dbReference>
<dbReference type="SUPFAM" id="SSF110849">
    <property type="entry name" value="ParB/Sulfiredoxin"/>
    <property type="match status" value="1"/>
</dbReference>
<evidence type="ECO:0000256" key="3">
    <source>
        <dbReference type="ARBA" id="ARBA00023125"/>
    </source>
</evidence>
<evidence type="ECO:0000256" key="2">
    <source>
        <dbReference type="ARBA" id="ARBA00022829"/>
    </source>
</evidence>
<dbReference type="FunFam" id="3.90.1530.30:FF:000001">
    <property type="entry name" value="Chromosome partitioning protein ParB"/>
    <property type="match status" value="1"/>
</dbReference>
<gene>
    <name evidence="6" type="ORF">DBW71_05115</name>
</gene>
<protein>
    <submittedName>
        <fullName evidence="6">ParB/RepB/Spo0J family partition protein</fullName>
    </submittedName>
</protein>
<accession>A0A368DN18</accession>
<evidence type="ECO:0000313" key="6">
    <source>
        <dbReference type="EMBL" id="RCL72605.1"/>
    </source>
</evidence>
<name>A0A368DN18_9PROT</name>
<evidence type="ECO:0000313" key="7">
    <source>
        <dbReference type="Proteomes" id="UP000253570"/>
    </source>
</evidence>
<dbReference type="Gene3D" id="3.90.1530.30">
    <property type="match status" value="1"/>
</dbReference>
<evidence type="ECO:0000256" key="1">
    <source>
        <dbReference type="ARBA" id="ARBA00006295"/>
    </source>
</evidence>
<dbReference type="Pfam" id="PF17762">
    <property type="entry name" value="HTH_ParB"/>
    <property type="match status" value="1"/>
</dbReference>
<dbReference type="EMBL" id="QOQD01000012">
    <property type="protein sequence ID" value="RCL72605.1"/>
    <property type="molecule type" value="Genomic_DNA"/>
</dbReference>
<dbReference type="SUPFAM" id="SSF109709">
    <property type="entry name" value="KorB DNA-binding domain-like"/>
    <property type="match status" value="1"/>
</dbReference>
<dbReference type="InterPro" id="IPR036086">
    <property type="entry name" value="ParB/Sulfiredoxin_sf"/>
</dbReference>
<dbReference type="GO" id="GO:0003677">
    <property type="term" value="F:DNA binding"/>
    <property type="evidence" value="ECO:0007669"/>
    <property type="project" value="UniProtKB-KW"/>
</dbReference>
<organism evidence="6 7">
    <name type="scientific">PS1 clade bacterium</name>
    <dbReference type="NCBI Taxonomy" id="2175152"/>
    <lineage>
        <taxon>Bacteria</taxon>
        <taxon>Pseudomonadati</taxon>
        <taxon>Pseudomonadota</taxon>
        <taxon>Alphaproteobacteria</taxon>
        <taxon>PS1 clade</taxon>
    </lineage>
</organism>
<feature type="domain" description="ParB-like N-terminal" evidence="5">
    <location>
        <begin position="40"/>
        <end position="131"/>
    </location>
</feature>
<dbReference type="NCBIfam" id="TIGR00180">
    <property type="entry name" value="parB_part"/>
    <property type="match status" value="1"/>
</dbReference>
<dbReference type="PANTHER" id="PTHR33375">
    <property type="entry name" value="CHROMOSOME-PARTITIONING PROTEIN PARB-RELATED"/>
    <property type="match status" value="1"/>
</dbReference>